<evidence type="ECO:0000256" key="2">
    <source>
        <dbReference type="ARBA" id="ARBA00018928"/>
    </source>
</evidence>
<dbReference type="GO" id="GO:0071528">
    <property type="term" value="P:tRNA re-export from nucleus"/>
    <property type="evidence" value="ECO:0007669"/>
    <property type="project" value="UniProtKB-UniRule"/>
</dbReference>
<gene>
    <name evidence="13" type="ORF">MEDL_65601</name>
</gene>
<feature type="region of interest" description="Disordered" evidence="11">
    <location>
        <begin position="669"/>
        <end position="689"/>
    </location>
</feature>
<evidence type="ECO:0000256" key="1">
    <source>
        <dbReference type="ARBA" id="ARBA00004496"/>
    </source>
</evidence>
<dbReference type="InterPro" id="IPR013598">
    <property type="entry name" value="Exportin-1/Importin-b-like"/>
</dbReference>
<evidence type="ECO:0000256" key="6">
    <source>
        <dbReference type="ARBA" id="ARBA00023242"/>
    </source>
</evidence>
<keyword evidence="4 9" id="KW-0820">tRNA-binding</keyword>
<evidence type="ECO:0000259" key="12">
    <source>
        <dbReference type="Pfam" id="PF08389"/>
    </source>
</evidence>
<keyword evidence="9" id="KW-0813">Transport</keyword>
<dbReference type="InterPro" id="IPR040017">
    <property type="entry name" value="XPOT"/>
</dbReference>
<keyword evidence="10" id="KW-0175">Coiled coil</keyword>
<evidence type="ECO:0000256" key="10">
    <source>
        <dbReference type="SAM" id="Coils"/>
    </source>
</evidence>
<dbReference type="SUPFAM" id="SSF48371">
    <property type="entry name" value="ARM repeat"/>
    <property type="match status" value="1"/>
</dbReference>
<feature type="coiled-coil region" evidence="10">
    <location>
        <begin position="586"/>
        <end position="631"/>
    </location>
</feature>
<dbReference type="GO" id="GO:0000049">
    <property type="term" value="F:tRNA binding"/>
    <property type="evidence" value="ECO:0007669"/>
    <property type="project" value="UniProtKB-UniRule"/>
</dbReference>
<evidence type="ECO:0000256" key="4">
    <source>
        <dbReference type="ARBA" id="ARBA00022555"/>
    </source>
</evidence>
<evidence type="ECO:0000256" key="5">
    <source>
        <dbReference type="ARBA" id="ARBA00022884"/>
    </source>
</evidence>
<evidence type="ECO:0000313" key="14">
    <source>
        <dbReference type="Proteomes" id="UP000683360"/>
    </source>
</evidence>
<dbReference type="PANTHER" id="PTHR15952">
    <property type="entry name" value="EXPORTIN-T/LOS1"/>
    <property type="match status" value="1"/>
</dbReference>
<comment type="caution">
    <text evidence="13">The sequence shown here is derived from an EMBL/GenBank/DDBJ whole genome shotgun (WGS) entry which is preliminary data.</text>
</comment>
<comment type="similarity">
    <text evidence="9">Belongs to the exportin family.</text>
</comment>
<accession>A0A8S3VKF2</accession>
<keyword evidence="6 9" id="KW-0539">Nucleus</keyword>
<organism evidence="13 14">
    <name type="scientific">Mytilus edulis</name>
    <name type="common">Blue mussel</name>
    <dbReference type="NCBI Taxonomy" id="6550"/>
    <lineage>
        <taxon>Eukaryota</taxon>
        <taxon>Metazoa</taxon>
        <taxon>Spiralia</taxon>
        <taxon>Lophotrochozoa</taxon>
        <taxon>Mollusca</taxon>
        <taxon>Bivalvia</taxon>
        <taxon>Autobranchia</taxon>
        <taxon>Pteriomorphia</taxon>
        <taxon>Mytilida</taxon>
        <taxon>Mytiloidea</taxon>
        <taxon>Mytilidae</taxon>
        <taxon>Mytilinae</taxon>
        <taxon>Mytilus</taxon>
    </lineage>
</organism>
<keyword evidence="3 9" id="KW-0963">Cytoplasm</keyword>
<evidence type="ECO:0000256" key="11">
    <source>
        <dbReference type="SAM" id="MobiDB-lite"/>
    </source>
</evidence>
<dbReference type="OrthoDB" id="26399at2759"/>
<evidence type="ECO:0000256" key="9">
    <source>
        <dbReference type="RuleBase" id="RU366037"/>
    </source>
</evidence>
<comment type="subcellular location">
    <subcellularLocation>
        <location evidence="1 9">Cytoplasm</location>
    </subcellularLocation>
    <subcellularLocation>
        <location evidence="9">Nucleus</location>
    </subcellularLocation>
    <text evidence="9">Shuttles between the nucleus and the cytoplasm.</text>
</comment>
<keyword evidence="14" id="KW-1185">Reference proteome</keyword>
<dbReference type="InterPro" id="IPR011989">
    <property type="entry name" value="ARM-like"/>
</dbReference>
<feature type="domain" description="Exportin-1/Importin-beta-like" evidence="12">
    <location>
        <begin position="160"/>
        <end position="308"/>
    </location>
</feature>
<evidence type="ECO:0000256" key="7">
    <source>
        <dbReference type="ARBA" id="ARBA00029784"/>
    </source>
</evidence>
<dbReference type="InterPro" id="IPR016024">
    <property type="entry name" value="ARM-type_fold"/>
</dbReference>
<dbReference type="PANTHER" id="PTHR15952:SF11">
    <property type="entry name" value="EXPORTIN-T"/>
    <property type="match status" value="1"/>
</dbReference>
<dbReference type="GO" id="GO:0031267">
    <property type="term" value="F:small GTPase binding"/>
    <property type="evidence" value="ECO:0007669"/>
    <property type="project" value="InterPro"/>
</dbReference>
<name>A0A8S3VKF2_MYTED</name>
<reference evidence="13" key="1">
    <citation type="submission" date="2021-03" db="EMBL/GenBank/DDBJ databases">
        <authorList>
            <person name="Bekaert M."/>
        </authorList>
    </citation>
    <scope>NUCLEOTIDE SEQUENCE</scope>
</reference>
<dbReference type="GO" id="GO:0005643">
    <property type="term" value="C:nuclear pore"/>
    <property type="evidence" value="ECO:0007669"/>
    <property type="project" value="TreeGrafter"/>
</dbReference>
<comment type="function">
    <text evidence="9">tRNA nucleus export receptor which facilitates tRNA translocation across the nuclear pore complex.</text>
</comment>
<proteinExistence type="inferred from homology"/>
<evidence type="ECO:0000256" key="8">
    <source>
        <dbReference type="ARBA" id="ARBA00032199"/>
    </source>
</evidence>
<dbReference type="GO" id="GO:0005737">
    <property type="term" value="C:cytoplasm"/>
    <property type="evidence" value="ECO:0007669"/>
    <property type="project" value="UniProtKB-SubCell"/>
</dbReference>
<evidence type="ECO:0000256" key="3">
    <source>
        <dbReference type="ARBA" id="ARBA00022490"/>
    </source>
</evidence>
<sequence length="730" mass="83230">MTRKCKETLKRDLGNKYGDFGVTKRGSSKCNTLLQISGCTLYFIKPRGHLYDCYYYPFVGMDEEALRGLNPVSDPQLQRRALQYFEQLKSLESGWKLCAEAFVNGSYHGNDHVKFFCLQVIENYLKTGYSQANLDDHQNIKSFIARCLQLQGSEGTQDRSFIRNKIGQIISLAFVQDYPHRWPSFFTDLLQTVSPNHHSIDIYLRVLLAIDSDVVDREIVHTAEEFQRNTLIKDAMREQANGQLAGTWYEILTTYETSNPEVVCMCLDVIGKFISWIDINLIANDKFVAVLLNFMTLTLIRESACDCITDILNKGMDPIVKTKLVESFTNVLEERGILNPVEDEEGDFLAKLSKLVNAIGVNLILAWQKLLKTEDKENTEATLQALESKVPLMFRFLSDEDDDVSGAVAQFSQEYIALLKQMKPLSQKQRENMEMSTISCNPGCCDINELVEVPVWNTFGALSQMRDGPHCFGIHKSFDNDQSDIGACNNVHDLVVSNRHQTHCCISSTENNQAVLFEKQNWYFSTPVNMAIDNNSYTIVEKSTETNTNNDSGICLVNENSLPVKSTVPDTISECTLQETEWKSQIKGLERQLYDKQCELEDKNKRFSDYILRLEKKLAERDGQISELKDTIVTLEEYEELPKCGVRSSHALDGFQHLWEKFKPHSKQSSERYFGNSKESSGTDSAKKCEKNMKKVVVQPISKEKTWISITKNVVSSYQGDLYPDQLYST</sequence>
<dbReference type="Proteomes" id="UP000683360">
    <property type="component" value="Unassembled WGS sequence"/>
</dbReference>
<dbReference type="Pfam" id="PF08389">
    <property type="entry name" value="Xpo1"/>
    <property type="match status" value="1"/>
</dbReference>
<keyword evidence="5 9" id="KW-0694">RNA-binding</keyword>
<dbReference type="GO" id="GO:0016363">
    <property type="term" value="C:nuclear matrix"/>
    <property type="evidence" value="ECO:0007669"/>
    <property type="project" value="TreeGrafter"/>
</dbReference>
<evidence type="ECO:0000313" key="13">
    <source>
        <dbReference type="EMBL" id="CAG2254113.1"/>
    </source>
</evidence>
<dbReference type="EMBL" id="CAJPWZ010003219">
    <property type="protein sequence ID" value="CAG2254113.1"/>
    <property type="molecule type" value="Genomic_DNA"/>
</dbReference>
<protein>
    <recommendedName>
        <fullName evidence="2 9">Exportin-T</fullName>
    </recommendedName>
    <alternativeName>
        <fullName evidence="7 9">Exportin(tRNA)</fullName>
    </alternativeName>
    <alternativeName>
        <fullName evidence="8 9">tRNA exportin</fullName>
    </alternativeName>
</protein>
<dbReference type="Gene3D" id="1.25.10.10">
    <property type="entry name" value="Leucine-rich Repeat Variant"/>
    <property type="match status" value="1"/>
</dbReference>
<dbReference type="AlphaFoldDB" id="A0A8S3VKF2"/>